<keyword evidence="1" id="KW-0812">Transmembrane</keyword>
<keyword evidence="1" id="KW-0472">Membrane</keyword>
<evidence type="ECO:0000313" key="3">
    <source>
        <dbReference type="Proteomes" id="UP000265520"/>
    </source>
</evidence>
<evidence type="ECO:0000313" key="2">
    <source>
        <dbReference type="EMBL" id="MCI74641.1"/>
    </source>
</evidence>
<protein>
    <submittedName>
        <fullName evidence="2">Uncharacterized protein</fullName>
    </submittedName>
</protein>
<keyword evidence="3" id="KW-1185">Reference proteome</keyword>
<name>A0A392UM52_9FABA</name>
<reference evidence="2 3" key="1">
    <citation type="journal article" date="2018" name="Front. Plant Sci.">
        <title>Red Clover (Trifolium pratense) and Zigzag Clover (T. medium) - A Picture of Genomic Similarities and Differences.</title>
        <authorList>
            <person name="Dluhosova J."/>
            <person name="Istvanek J."/>
            <person name="Nedelnik J."/>
            <person name="Repkova J."/>
        </authorList>
    </citation>
    <scope>NUCLEOTIDE SEQUENCE [LARGE SCALE GENOMIC DNA]</scope>
    <source>
        <strain evidence="3">cv. 10/8</strain>
        <tissue evidence="2">Leaf</tissue>
    </source>
</reference>
<feature type="transmembrane region" description="Helical" evidence="1">
    <location>
        <begin position="6"/>
        <end position="23"/>
    </location>
</feature>
<dbReference type="AlphaFoldDB" id="A0A392UM52"/>
<dbReference type="EMBL" id="LXQA010864904">
    <property type="protein sequence ID" value="MCI74641.1"/>
    <property type="molecule type" value="Genomic_DNA"/>
</dbReference>
<accession>A0A392UM52</accession>
<comment type="caution">
    <text evidence="2">The sequence shown here is derived from an EMBL/GenBank/DDBJ whole genome shotgun (WGS) entry which is preliminary data.</text>
</comment>
<feature type="non-terminal residue" evidence="2">
    <location>
        <position position="45"/>
    </location>
</feature>
<evidence type="ECO:0000256" key="1">
    <source>
        <dbReference type="SAM" id="Phobius"/>
    </source>
</evidence>
<proteinExistence type="predicted"/>
<organism evidence="2 3">
    <name type="scientific">Trifolium medium</name>
    <dbReference type="NCBI Taxonomy" id="97028"/>
    <lineage>
        <taxon>Eukaryota</taxon>
        <taxon>Viridiplantae</taxon>
        <taxon>Streptophyta</taxon>
        <taxon>Embryophyta</taxon>
        <taxon>Tracheophyta</taxon>
        <taxon>Spermatophyta</taxon>
        <taxon>Magnoliopsida</taxon>
        <taxon>eudicotyledons</taxon>
        <taxon>Gunneridae</taxon>
        <taxon>Pentapetalae</taxon>
        <taxon>rosids</taxon>
        <taxon>fabids</taxon>
        <taxon>Fabales</taxon>
        <taxon>Fabaceae</taxon>
        <taxon>Papilionoideae</taxon>
        <taxon>50 kb inversion clade</taxon>
        <taxon>NPAAA clade</taxon>
        <taxon>Hologalegina</taxon>
        <taxon>IRL clade</taxon>
        <taxon>Trifolieae</taxon>
        <taxon>Trifolium</taxon>
    </lineage>
</organism>
<dbReference type="Proteomes" id="UP000265520">
    <property type="component" value="Unassembled WGS sequence"/>
</dbReference>
<keyword evidence="1" id="KW-1133">Transmembrane helix</keyword>
<sequence length="45" mass="5096">MDAFFGHMAMSPVIPAILVHVLVRLGRYLLREFNPTLPEFRGVAL</sequence>